<evidence type="ECO:0000313" key="6">
    <source>
        <dbReference type="Proteomes" id="UP000716291"/>
    </source>
</evidence>
<dbReference type="PROSITE" id="PS50002">
    <property type="entry name" value="SH3"/>
    <property type="match status" value="1"/>
</dbReference>
<proteinExistence type="predicted"/>
<keyword evidence="6" id="KW-1185">Reference proteome</keyword>
<feature type="compositionally biased region" description="Acidic residues" evidence="3">
    <location>
        <begin position="17"/>
        <end position="36"/>
    </location>
</feature>
<dbReference type="AlphaFoldDB" id="A0A9P6X5F7"/>
<dbReference type="Gene3D" id="2.30.30.40">
    <property type="entry name" value="SH3 Domains"/>
    <property type="match status" value="1"/>
</dbReference>
<evidence type="ECO:0000256" key="1">
    <source>
        <dbReference type="ARBA" id="ARBA00022443"/>
    </source>
</evidence>
<sequence length="713" mass="81670">MSAQDGQQQIGYSSESVYDDYQYEEEEEYNENEEEQVEDDIGSELSIPDENINFDLVYALHTFTATVEGQASVVRGDALTLLDDSNSYWWLVKVLKTAEVGYIPAENIETPHERLARLNSHRNVEANHFDSFPTPPPNQPKKRKKVTLAEGVQYQSQFIYGSTSDSEEEDFEYEFHEWDEAMQYSESSDFESSEEEGESGLCFKESQLMQNNALLNIESHSSIDSDILPESNLEHQEETIKISLTPTIAKSVEEESQSYKQFKSKKTAKLEKLLHSSLEKKEKKGRKSKKIRKFFSRGSKKEKKTELESELLNETSSINSSQSSLVSRDRMGSVDSTQSITALKIQGGSDDIQETWVNVNPSTTAAEVIQQIRPEEDCDYYLVIKTLGGDECTLVPSDKPLEIFYSLNTHLNTPMPSLKKARRISQLMGSDHHIGGPTMGEVQDEVQFFLFAKPKRMEDGEFEIKVCHEVEGERVDKLVKISCGILIKHAVTLLLEKFHVLNGVVADEEGVDEEAKRSLRLSDDNPIEKYRLAIRIQGEERILPLNDTLFNAFGEHVPPIHYRRSSHNPDHRESITTRIRPPEENETCFILKCVEREERKEKRLKPHLVRHNTPMPRKESKHQTTQIPVPIQTNNNQDTLLNQKRPKSNESILFCTNDFGMNDLMVIIRGMANMNESSGIRTEIIDLFKEDVTRLDQLEKELDCILMETIEVF</sequence>
<comment type="caution">
    <text evidence="5">The sequence shown here is derived from an EMBL/GenBank/DDBJ whole genome shotgun (WGS) entry which is preliminary data.</text>
</comment>
<dbReference type="GO" id="GO:0051286">
    <property type="term" value="C:cell tip"/>
    <property type="evidence" value="ECO:0007669"/>
    <property type="project" value="TreeGrafter"/>
</dbReference>
<organism evidence="5 6">
    <name type="scientific">Rhizopus oryzae</name>
    <name type="common">Mucormycosis agent</name>
    <name type="synonym">Rhizopus arrhizus var. delemar</name>
    <dbReference type="NCBI Taxonomy" id="64495"/>
    <lineage>
        <taxon>Eukaryota</taxon>
        <taxon>Fungi</taxon>
        <taxon>Fungi incertae sedis</taxon>
        <taxon>Mucoromycota</taxon>
        <taxon>Mucoromycotina</taxon>
        <taxon>Mucoromycetes</taxon>
        <taxon>Mucorales</taxon>
        <taxon>Mucorineae</taxon>
        <taxon>Rhizopodaceae</taxon>
        <taxon>Rhizopus</taxon>
    </lineage>
</organism>
<protein>
    <recommendedName>
        <fullName evidence="4">SH3 domain-containing protein</fullName>
    </recommendedName>
</protein>
<dbReference type="Proteomes" id="UP000716291">
    <property type="component" value="Unassembled WGS sequence"/>
</dbReference>
<feature type="compositionally biased region" description="Low complexity" evidence="3">
    <location>
        <begin position="310"/>
        <end position="326"/>
    </location>
</feature>
<dbReference type="InterPro" id="IPR053039">
    <property type="entry name" value="Polarity_Bud-Selection_Reg"/>
</dbReference>
<dbReference type="GO" id="GO:0008104">
    <property type="term" value="P:intracellular protein localization"/>
    <property type="evidence" value="ECO:0007669"/>
    <property type="project" value="TreeGrafter"/>
</dbReference>
<feature type="region of interest" description="Disordered" evidence="3">
    <location>
        <begin position="305"/>
        <end position="332"/>
    </location>
</feature>
<dbReference type="PANTHER" id="PTHR47775:SF1">
    <property type="entry name" value="BUD SITE SELECTION PROTEIN 14"/>
    <property type="match status" value="1"/>
</dbReference>
<dbReference type="InterPro" id="IPR001452">
    <property type="entry name" value="SH3_domain"/>
</dbReference>
<dbReference type="GO" id="GO:0030950">
    <property type="term" value="P:establishment or maintenance of actin cytoskeleton polarity"/>
    <property type="evidence" value="ECO:0007669"/>
    <property type="project" value="TreeGrafter"/>
</dbReference>
<dbReference type="SMART" id="SM00326">
    <property type="entry name" value="SH3"/>
    <property type="match status" value="1"/>
</dbReference>
<dbReference type="GO" id="GO:0015630">
    <property type="term" value="C:microtubule cytoskeleton"/>
    <property type="evidence" value="ECO:0007669"/>
    <property type="project" value="TreeGrafter"/>
</dbReference>
<dbReference type="Pfam" id="PF00018">
    <property type="entry name" value="SH3_1"/>
    <property type="match status" value="1"/>
</dbReference>
<reference evidence="5" key="1">
    <citation type="journal article" date="2020" name="Microb. Genom.">
        <title>Genetic diversity of clinical and environmental Mucorales isolates obtained from an investigation of mucormycosis cases among solid organ transplant recipients.</title>
        <authorList>
            <person name="Nguyen M.H."/>
            <person name="Kaul D."/>
            <person name="Muto C."/>
            <person name="Cheng S.J."/>
            <person name="Richter R.A."/>
            <person name="Bruno V.M."/>
            <person name="Liu G."/>
            <person name="Beyhan S."/>
            <person name="Sundermann A.J."/>
            <person name="Mounaud S."/>
            <person name="Pasculle A.W."/>
            <person name="Nierman W.C."/>
            <person name="Driscoll E."/>
            <person name="Cumbie R."/>
            <person name="Clancy C.J."/>
            <person name="Dupont C.L."/>
        </authorList>
    </citation>
    <scope>NUCLEOTIDE SEQUENCE</scope>
    <source>
        <strain evidence="5">GL11</strain>
    </source>
</reference>
<gene>
    <name evidence="5" type="ORF">G6F64_008160</name>
</gene>
<feature type="compositionally biased region" description="Polar residues" evidence="3">
    <location>
        <begin position="1"/>
        <end position="13"/>
    </location>
</feature>
<feature type="domain" description="SH3" evidence="4">
    <location>
        <begin position="52"/>
        <end position="113"/>
    </location>
</feature>
<feature type="region of interest" description="Disordered" evidence="3">
    <location>
        <begin position="1"/>
        <end position="36"/>
    </location>
</feature>
<evidence type="ECO:0000259" key="4">
    <source>
        <dbReference type="PROSITE" id="PS50002"/>
    </source>
</evidence>
<dbReference type="PANTHER" id="PTHR47775">
    <property type="entry name" value="BUD SITE SELECTION PROTEIN 14"/>
    <property type="match status" value="1"/>
</dbReference>
<keyword evidence="1 2" id="KW-0728">SH3 domain</keyword>
<dbReference type="EMBL" id="JAANQT010001300">
    <property type="protein sequence ID" value="KAG1305707.1"/>
    <property type="molecule type" value="Genomic_DNA"/>
</dbReference>
<name>A0A9P6X5F7_RHIOR</name>
<evidence type="ECO:0000256" key="3">
    <source>
        <dbReference type="SAM" id="MobiDB-lite"/>
    </source>
</evidence>
<dbReference type="InterPro" id="IPR036028">
    <property type="entry name" value="SH3-like_dom_sf"/>
</dbReference>
<accession>A0A9P6X5F7</accession>
<evidence type="ECO:0000313" key="5">
    <source>
        <dbReference type="EMBL" id="KAG1305707.1"/>
    </source>
</evidence>
<dbReference type="SUPFAM" id="SSF50044">
    <property type="entry name" value="SH3-domain"/>
    <property type="match status" value="1"/>
</dbReference>
<evidence type="ECO:0000256" key="2">
    <source>
        <dbReference type="PROSITE-ProRule" id="PRU00192"/>
    </source>
</evidence>